<feature type="region of interest" description="Disordered" evidence="1">
    <location>
        <begin position="1282"/>
        <end position="1315"/>
    </location>
</feature>
<feature type="compositionally biased region" description="Polar residues" evidence="1">
    <location>
        <begin position="1292"/>
        <end position="1302"/>
    </location>
</feature>
<reference evidence="3" key="1">
    <citation type="journal article" date="2020" name="Stud. Mycol.">
        <title>101 Dothideomycetes genomes: a test case for predicting lifestyles and emergence of pathogens.</title>
        <authorList>
            <person name="Haridas S."/>
            <person name="Albert R."/>
            <person name="Binder M."/>
            <person name="Bloem J."/>
            <person name="Labutti K."/>
            <person name="Salamov A."/>
            <person name="Andreopoulos B."/>
            <person name="Baker S."/>
            <person name="Barry K."/>
            <person name="Bills G."/>
            <person name="Bluhm B."/>
            <person name="Cannon C."/>
            <person name="Castanera R."/>
            <person name="Culley D."/>
            <person name="Daum C."/>
            <person name="Ezra D."/>
            <person name="Gonzalez J."/>
            <person name="Henrissat B."/>
            <person name="Kuo A."/>
            <person name="Liang C."/>
            <person name="Lipzen A."/>
            <person name="Lutzoni F."/>
            <person name="Magnuson J."/>
            <person name="Mondo S."/>
            <person name="Nolan M."/>
            <person name="Ohm R."/>
            <person name="Pangilinan J."/>
            <person name="Park H.-J."/>
            <person name="Ramirez L."/>
            <person name="Alfaro M."/>
            <person name="Sun H."/>
            <person name="Tritt A."/>
            <person name="Yoshinaga Y."/>
            <person name="Zwiers L.-H."/>
            <person name="Turgeon B."/>
            <person name="Goodwin S."/>
            <person name="Spatafora J."/>
            <person name="Crous P."/>
            <person name="Grigoriev I."/>
        </authorList>
    </citation>
    <scope>NUCLEOTIDE SEQUENCE</scope>
    <source>
        <strain evidence="3">CBS 260.36</strain>
    </source>
</reference>
<keyword evidence="4" id="KW-1185">Reference proteome</keyword>
<evidence type="ECO:0000313" key="4">
    <source>
        <dbReference type="Proteomes" id="UP000799439"/>
    </source>
</evidence>
<evidence type="ECO:0000313" key="3">
    <source>
        <dbReference type="EMBL" id="KAF2147690.1"/>
    </source>
</evidence>
<evidence type="ECO:0000256" key="1">
    <source>
        <dbReference type="SAM" id="MobiDB-lite"/>
    </source>
</evidence>
<sequence length="1315" mass="145365">MEVNFSDSEELYGPSSPKPPPTGPATSSDEYDLDDSGLSDNNGALDPVFAPVKRKLEDSDQDDVIKRQKVVTKHETIGNLPVPVLQHVFSFLSISDLFHCLHVNRHWRNGLTFVPDSFDNGGHSLQLRSGDEIWGISRKNFTSGLPEPLKGTSEFRMLTLLLGKRCEQCEALPTLPAVSSAVWNSGPGRDESRAGVRIIWHFAVRLCGNCLENYTAKDIELIVTSDKSLLPGLPFVLRTADMHYVPPSLISGKHSVPPNIQLSKVYYRLALSKLRQVHEGLPADVVETWLGGLRDKGKRTMDDAARWVAWEASLPGISARQATLDMIYPKFAAHQNAVAHTIANTFVPDTMYPHHLSHLLPHLGYSGYTTEGTPEHSAATPGHQSDYAGNLQAAAHAYQYNPASAMHTQLGAPAPVTDRSKPSLSDVKQQIAERKAEIERRCMEDIIPPLFPSVLEHIPAFQAALKIAKPFDDDDWRFLEPRLLAGRLEAEQAEHHRSRNFDSTQYVNSITQRTNRRAPPGSSAGGDPKKERQQKPVRRRLVDIAQEVIEKRWAGGSRLNKQDCANFAADVIVTTLSWFRQSTDPSEFEMGLAITLESVKNLYDVRVKPVMDKLNMKDVFLCAECEDSTKWYSFDGMMQHFGAKHSDDFGTGNVVVAWQVAEWPEEPPFCAHPVRSRRVPPAYAEAAVVGLGLSTNGSDQHGIRQVSLAQVFKSQAHSVSTPPPNPGINLPSFLSSLRQPTQSVVDEAAAGDDSDRSEEYEPEPVHKVSKRPVVQQPIAGAGYMSSTPEVAASKHVSDNPALKAFQAPPQTVGVEPREQVAKSSVELLKSTGGLPDLADSVRLYVIIHHIDRRYFARFNKRLIIEVFRESLASRNEMKPFKTWKNLICKACVDLAHPTQRILSSELLINSNKTHSMGGLLAHFQVAHIGHDFLTDMLELSDLNTLRALPYISGMTDQKLQLIASALPESVFPAGVPQAKPPQHATAEEPVSQYRSSVATSNLEPDYPAGDWNLDGASDRPSNRKVGAVAAQNLLIRGHGRNGSGYDTEFSMPEAAEDEYDPRRPIMHEQASDEESDYDLKYQGIWAKKAKRSSHKAPENINSGPTTDDQAESSQRRRKVSKKHENAKKGPNSEKFFDYRTVEIPDVIRTEYNPNAPKLQERPQKPSSSHRRASSVSSAHREQGPPVGPLSPPRYFDQWGNPVVLEQIASSMPQPQQLTAPSGSSWYQALAQVPTSQAYHPPPPGYVQPYASFGQPQQGYGYPQHVAAPQYGQYQPVYPQHQSIGYGAAAPSGPQSRQSSSTFGPGGVQYVWDDSD</sequence>
<feature type="region of interest" description="Disordered" evidence="1">
    <location>
        <begin position="1"/>
        <end position="46"/>
    </location>
</feature>
<evidence type="ECO:0000259" key="2">
    <source>
        <dbReference type="PROSITE" id="PS50181"/>
    </source>
</evidence>
<dbReference type="Pfam" id="PF12937">
    <property type="entry name" value="F-box-like"/>
    <property type="match status" value="1"/>
</dbReference>
<accession>A0A9P4MBL0</accession>
<feature type="region of interest" description="Disordered" evidence="1">
    <location>
        <begin position="1236"/>
        <end position="1257"/>
    </location>
</feature>
<feature type="region of interest" description="Disordered" evidence="1">
    <location>
        <begin position="1150"/>
        <end position="1192"/>
    </location>
</feature>
<dbReference type="OrthoDB" id="2322499at2759"/>
<feature type="domain" description="F-box" evidence="2">
    <location>
        <begin position="74"/>
        <end position="109"/>
    </location>
</feature>
<dbReference type="Gene3D" id="1.20.1280.50">
    <property type="match status" value="1"/>
</dbReference>
<dbReference type="InterPro" id="IPR036047">
    <property type="entry name" value="F-box-like_dom_sf"/>
</dbReference>
<feature type="region of interest" description="Disordered" evidence="1">
    <location>
        <begin position="493"/>
        <end position="537"/>
    </location>
</feature>
<feature type="compositionally biased region" description="Polar residues" evidence="1">
    <location>
        <begin position="501"/>
        <end position="513"/>
    </location>
</feature>
<dbReference type="EMBL" id="ML996095">
    <property type="protein sequence ID" value="KAF2147690.1"/>
    <property type="molecule type" value="Genomic_DNA"/>
</dbReference>
<dbReference type="Proteomes" id="UP000799439">
    <property type="component" value="Unassembled WGS sequence"/>
</dbReference>
<dbReference type="SUPFAM" id="SSF81383">
    <property type="entry name" value="F-box domain"/>
    <property type="match status" value="1"/>
</dbReference>
<proteinExistence type="predicted"/>
<comment type="caution">
    <text evidence="3">The sequence shown here is derived from an EMBL/GenBank/DDBJ whole genome shotgun (WGS) entry which is preliminary data.</text>
</comment>
<dbReference type="Pfam" id="PF25422">
    <property type="entry name" value="DUF7892"/>
    <property type="match status" value="1"/>
</dbReference>
<name>A0A9P4MBL0_9PEZI</name>
<dbReference type="InterPro" id="IPR057214">
    <property type="entry name" value="DUF7892"/>
</dbReference>
<feature type="region of interest" description="Disordered" evidence="1">
    <location>
        <begin position="1087"/>
        <end position="1136"/>
    </location>
</feature>
<feature type="compositionally biased region" description="Basic and acidic residues" evidence="1">
    <location>
        <begin position="1122"/>
        <end position="1136"/>
    </location>
</feature>
<dbReference type="PROSITE" id="PS50181">
    <property type="entry name" value="FBOX"/>
    <property type="match status" value="1"/>
</dbReference>
<organism evidence="3 4">
    <name type="scientific">Myriangium duriaei CBS 260.36</name>
    <dbReference type="NCBI Taxonomy" id="1168546"/>
    <lineage>
        <taxon>Eukaryota</taxon>
        <taxon>Fungi</taxon>
        <taxon>Dikarya</taxon>
        <taxon>Ascomycota</taxon>
        <taxon>Pezizomycotina</taxon>
        <taxon>Dothideomycetes</taxon>
        <taxon>Dothideomycetidae</taxon>
        <taxon>Myriangiales</taxon>
        <taxon>Myriangiaceae</taxon>
        <taxon>Myriangium</taxon>
    </lineage>
</organism>
<dbReference type="InterPro" id="IPR001810">
    <property type="entry name" value="F-box_dom"/>
</dbReference>
<feature type="region of interest" description="Disordered" evidence="1">
    <location>
        <begin position="715"/>
        <end position="734"/>
    </location>
</feature>
<feature type="region of interest" description="Disordered" evidence="1">
    <location>
        <begin position="975"/>
        <end position="998"/>
    </location>
</feature>
<gene>
    <name evidence="3" type="ORF">K461DRAFT_325134</name>
</gene>
<feature type="region of interest" description="Disordered" evidence="1">
    <location>
        <begin position="1004"/>
        <end position="1023"/>
    </location>
</feature>
<protein>
    <recommendedName>
        <fullName evidence="2">F-box domain-containing protein</fullName>
    </recommendedName>
</protein>
<feature type="compositionally biased region" description="Basic and acidic residues" evidence="1">
    <location>
        <begin position="753"/>
        <end position="766"/>
    </location>
</feature>
<feature type="region of interest" description="Disordered" evidence="1">
    <location>
        <begin position="739"/>
        <end position="770"/>
    </location>
</feature>